<dbReference type="EMBL" id="OU503038">
    <property type="protein sequence ID" value="CAI9757924.1"/>
    <property type="molecule type" value="Genomic_DNA"/>
</dbReference>
<protein>
    <submittedName>
        <fullName evidence="1">Uncharacterized protein</fullName>
    </submittedName>
</protein>
<dbReference type="AlphaFoldDB" id="A0AAD1YW28"/>
<dbReference type="Proteomes" id="UP000834106">
    <property type="component" value="Chromosome 3"/>
</dbReference>
<keyword evidence="2" id="KW-1185">Reference proteome</keyword>
<accession>A0AAD1YW28</accession>
<name>A0AAD1YW28_9LAMI</name>
<evidence type="ECO:0000313" key="1">
    <source>
        <dbReference type="EMBL" id="CAI9757924.1"/>
    </source>
</evidence>
<organism evidence="1 2">
    <name type="scientific">Fraxinus pennsylvanica</name>
    <dbReference type="NCBI Taxonomy" id="56036"/>
    <lineage>
        <taxon>Eukaryota</taxon>
        <taxon>Viridiplantae</taxon>
        <taxon>Streptophyta</taxon>
        <taxon>Embryophyta</taxon>
        <taxon>Tracheophyta</taxon>
        <taxon>Spermatophyta</taxon>
        <taxon>Magnoliopsida</taxon>
        <taxon>eudicotyledons</taxon>
        <taxon>Gunneridae</taxon>
        <taxon>Pentapetalae</taxon>
        <taxon>asterids</taxon>
        <taxon>lamiids</taxon>
        <taxon>Lamiales</taxon>
        <taxon>Oleaceae</taxon>
        <taxon>Oleeae</taxon>
        <taxon>Fraxinus</taxon>
    </lineage>
</organism>
<gene>
    <name evidence="1" type="ORF">FPE_LOCUS5354</name>
</gene>
<reference evidence="1" key="1">
    <citation type="submission" date="2023-05" db="EMBL/GenBank/DDBJ databases">
        <authorList>
            <person name="Huff M."/>
        </authorList>
    </citation>
    <scope>NUCLEOTIDE SEQUENCE</scope>
</reference>
<sequence>MNKFVITITSLSGESAHSTMLYTKENRHLFNRIIESNLLCQVKLRNIFDEGIHLTISDVSISVNISLVESLGSSPVGEVGTELLEGEFQFLFVKTAVTIFVMASEKGKQLLFCENNWLRFRDYRAYSLQLGTIHGYQFRE</sequence>
<evidence type="ECO:0000313" key="2">
    <source>
        <dbReference type="Proteomes" id="UP000834106"/>
    </source>
</evidence>
<proteinExistence type="predicted"/>